<evidence type="ECO:0000313" key="1">
    <source>
        <dbReference type="EMBL" id="GLL16117.1"/>
    </source>
</evidence>
<name>A0A9W6UGI3_9PSEU</name>
<reference evidence="1" key="1">
    <citation type="journal article" date="2014" name="Int. J. Syst. Evol. Microbiol.">
        <title>Complete genome sequence of Corynebacterium casei LMG S-19264T (=DSM 44701T), isolated from a smear-ripened cheese.</title>
        <authorList>
            <consortium name="US DOE Joint Genome Institute (JGI-PGF)"/>
            <person name="Walter F."/>
            <person name="Albersmeier A."/>
            <person name="Kalinowski J."/>
            <person name="Ruckert C."/>
        </authorList>
    </citation>
    <scope>NUCLEOTIDE SEQUENCE</scope>
    <source>
        <strain evidence="1">VKM Ac-1069</strain>
    </source>
</reference>
<protein>
    <submittedName>
        <fullName evidence="1">Uncharacterized protein</fullName>
    </submittedName>
</protein>
<reference evidence="1" key="2">
    <citation type="submission" date="2023-01" db="EMBL/GenBank/DDBJ databases">
        <authorList>
            <person name="Sun Q."/>
            <person name="Evtushenko L."/>
        </authorList>
    </citation>
    <scope>NUCLEOTIDE SEQUENCE</scope>
    <source>
        <strain evidence="1">VKM Ac-1069</strain>
    </source>
</reference>
<dbReference type="AlphaFoldDB" id="A0A9W6UGI3"/>
<organism evidence="1 2">
    <name type="scientific">Pseudonocardia halophobica</name>
    <dbReference type="NCBI Taxonomy" id="29401"/>
    <lineage>
        <taxon>Bacteria</taxon>
        <taxon>Bacillati</taxon>
        <taxon>Actinomycetota</taxon>
        <taxon>Actinomycetes</taxon>
        <taxon>Pseudonocardiales</taxon>
        <taxon>Pseudonocardiaceae</taxon>
        <taxon>Pseudonocardia</taxon>
    </lineage>
</organism>
<dbReference type="Proteomes" id="UP001143463">
    <property type="component" value="Unassembled WGS sequence"/>
</dbReference>
<dbReference type="RefSeq" id="WP_051738373.1">
    <property type="nucleotide sequence ID" value="NZ_BAAAUZ010000042.1"/>
</dbReference>
<comment type="caution">
    <text evidence="1">The sequence shown here is derived from an EMBL/GenBank/DDBJ whole genome shotgun (WGS) entry which is preliminary data.</text>
</comment>
<dbReference type="EMBL" id="BSFQ01000066">
    <property type="protein sequence ID" value="GLL16117.1"/>
    <property type="molecule type" value="Genomic_DNA"/>
</dbReference>
<gene>
    <name evidence="1" type="ORF">GCM10017577_72720</name>
</gene>
<proteinExistence type="predicted"/>
<accession>A0A9W6UGI3</accession>
<keyword evidence="2" id="KW-1185">Reference proteome</keyword>
<sequence length="147" mass="14978">MLAVAVLGLLAVVAVGVVVNLGSAPSPFVTEPARSLTARDWALIAKDPEAHSGERVVVYGVVTQFDSATGTKRFRAEVDGVPEEDSVLGSNTILTGSGRALDPVVEGDLFTAEVTVLGAASYDTALGGSTTAPELEVDTITVTGHIG</sequence>
<evidence type="ECO:0000313" key="2">
    <source>
        <dbReference type="Proteomes" id="UP001143463"/>
    </source>
</evidence>